<evidence type="ECO:0000256" key="1">
    <source>
        <dbReference type="SAM" id="MobiDB-lite"/>
    </source>
</evidence>
<accession>A0A6A4B6A3</accession>
<protein>
    <submittedName>
        <fullName evidence="2">Uncharacterized protein</fullName>
    </submittedName>
</protein>
<proteinExistence type="predicted"/>
<feature type="compositionally biased region" description="Basic and acidic residues" evidence="1">
    <location>
        <begin position="13"/>
        <end position="34"/>
    </location>
</feature>
<dbReference type="AlphaFoldDB" id="A0A6A4B6A3"/>
<gene>
    <name evidence="2" type="ORF">PF001_g29544</name>
</gene>
<comment type="caution">
    <text evidence="2">The sequence shown here is derived from an EMBL/GenBank/DDBJ whole genome shotgun (WGS) entry which is preliminary data.</text>
</comment>
<evidence type="ECO:0000313" key="3">
    <source>
        <dbReference type="Proteomes" id="UP000437068"/>
    </source>
</evidence>
<sequence length="85" mass="9363">MKVAVQRQRCVHKRAESHQDEAARAEEATGGERIEMQHQEVDAVQRIEMQQQTDVSTAQPSSPPGIVREAAAAAVKSITTKARLK</sequence>
<feature type="region of interest" description="Disordered" evidence="1">
    <location>
        <begin position="1"/>
        <end position="34"/>
    </location>
</feature>
<evidence type="ECO:0000313" key="2">
    <source>
        <dbReference type="EMBL" id="KAE9268708.1"/>
    </source>
</evidence>
<name>A0A6A4B6A3_9STRA</name>
<dbReference type="Proteomes" id="UP000437068">
    <property type="component" value="Unassembled WGS sequence"/>
</dbReference>
<dbReference type="EMBL" id="QXGE01005032">
    <property type="protein sequence ID" value="KAE9268708.1"/>
    <property type="molecule type" value="Genomic_DNA"/>
</dbReference>
<organism evidence="2 3">
    <name type="scientific">Phytophthora fragariae</name>
    <dbReference type="NCBI Taxonomy" id="53985"/>
    <lineage>
        <taxon>Eukaryota</taxon>
        <taxon>Sar</taxon>
        <taxon>Stramenopiles</taxon>
        <taxon>Oomycota</taxon>
        <taxon>Peronosporomycetes</taxon>
        <taxon>Peronosporales</taxon>
        <taxon>Peronosporaceae</taxon>
        <taxon>Phytophthora</taxon>
    </lineage>
</organism>
<reference evidence="2 3" key="1">
    <citation type="submission" date="2018-08" db="EMBL/GenBank/DDBJ databases">
        <title>Genomic investigation of the strawberry pathogen Phytophthora fragariae indicates pathogenicity is determined by transcriptional variation in three key races.</title>
        <authorList>
            <person name="Adams T.M."/>
            <person name="Armitage A.D."/>
            <person name="Sobczyk M.K."/>
            <person name="Bates H.J."/>
            <person name="Dunwell J.M."/>
            <person name="Nellist C.F."/>
            <person name="Harrison R.J."/>
        </authorList>
    </citation>
    <scope>NUCLEOTIDE SEQUENCE [LARGE SCALE GENOMIC DNA]</scope>
    <source>
        <strain evidence="2 3">A4</strain>
    </source>
</reference>